<proteinExistence type="predicted"/>
<name>Q1PWG2_KUEST</name>
<evidence type="ECO:0000313" key="1">
    <source>
        <dbReference type="EMBL" id="CAJ71558.1"/>
    </source>
</evidence>
<dbReference type="EMBL" id="CP049055">
    <property type="protein sequence ID" value="QII13963.1"/>
    <property type="molecule type" value="Genomic_DNA"/>
</dbReference>
<evidence type="ECO:0000313" key="3">
    <source>
        <dbReference type="Proteomes" id="UP000501926"/>
    </source>
</evidence>
<sequence length="81" mass="9457">MFVPHLKHLSPLNSNSATDLVTLQRTFSRFKRLRCYRFYDCSCVVFVVIGNCSKQYSVYFRLHICQENVNIGLHMGGYFVS</sequence>
<reference evidence="1" key="2">
    <citation type="submission" date="2006-01" db="EMBL/GenBank/DDBJ databases">
        <authorList>
            <person name="Genoscope"/>
        </authorList>
    </citation>
    <scope>NUCLEOTIDE SEQUENCE</scope>
</reference>
<dbReference type="Proteomes" id="UP000501926">
    <property type="component" value="Chromosome"/>
</dbReference>
<evidence type="ECO:0000313" key="2">
    <source>
        <dbReference type="EMBL" id="QII13963.1"/>
    </source>
</evidence>
<reference evidence="1" key="1">
    <citation type="journal article" date="2006" name="Nature">
        <title>Deciphering the evolution and metabolism of an anammox bacterium from a community genome.</title>
        <authorList>
            <person name="Strous M."/>
            <person name="Pelletier E."/>
            <person name="Mangenot S."/>
            <person name="Rattei T."/>
            <person name="Lehner A."/>
            <person name="Taylor M.W."/>
            <person name="Horn M."/>
            <person name="Daims H."/>
            <person name="Bartol-Mavel D."/>
            <person name="Wincker P."/>
            <person name="Barbe V."/>
            <person name="Fonknechten N."/>
            <person name="Vallenet D."/>
            <person name="Segurens B."/>
            <person name="Schenowitz-Truong C."/>
            <person name="Medigue C."/>
            <person name="Collingro A."/>
            <person name="Snel B."/>
            <person name="Dutilh B.E."/>
            <person name="OpDenCamp H.J.M."/>
            <person name="vanDerDrift C."/>
            <person name="Cirpus I."/>
            <person name="vanDePas-Schoonen K.T."/>
            <person name="Harhangi H.R."/>
            <person name="vanNiftrik L."/>
            <person name="Schmid M."/>
            <person name="Keltjens J."/>
            <person name="vanDeVossenberg J."/>
            <person name="Kartal B."/>
            <person name="Meier H."/>
            <person name="Frishman D."/>
            <person name="Huynen M.A."/>
            <person name="Mewes H."/>
            <person name="Weissenbach J."/>
            <person name="Jetten M.S.M."/>
            <person name="Wagner M."/>
            <person name="LePaslier D."/>
        </authorList>
    </citation>
    <scope>NUCLEOTIDE SEQUENCE</scope>
</reference>
<gene>
    <name evidence="2" type="ORF">KsCSTR_45840</name>
    <name evidence="1" type="ORF">kustc0813</name>
</gene>
<organism evidence="1">
    <name type="scientific">Kuenenia stuttgartiensis</name>
    <dbReference type="NCBI Taxonomy" id="174633"/>
    <lineage>
        <taxon>Bacteria</taxon>
        <taxon>Pseudomonadati</taxon>
        <taxon>Planctomycetota</taxon>
        <taxon>Candidatus Brocadiia</taxon>
        <taxon>Candidatus Brocadiales</taxon>
        <taxon>Candidatus Brocadiaceae</taxon>
        <taxon>Candidatus Kuenenia</taxon>
    </lineage>
</organism>
<dbReference type="EMBL" id="CT573073">
    <property type="protein sequence ID" value="CAJ71558.1"/>
    <property type="molecule type" value="Genomic_DNA"/>
</dbReference>
<protein>
    <submittedName>
        <fullName evidence="1">Uncharacterized protein</fullName>
    </submittedName>
</protein>
<reference evidence="2 3" key="3">
    <citation type="submission" date="2020-02" db="EMBL/GenBank/DDBJ databases">
        <title>Newly sequenced genome of strain CSTR1 showed variability in Candidatus Kuenenia stuttgartiensis genomes.</title>
        <authorList>
            <person name="Ding C."/>
            <person name="Adrian L."/>
        </authorList>
    </citation>
    <scope>NUCLEOTIDE SEQUENCE [LARGE SCALE GENOMIC DNA]</scope>
    <source>
        <strain evidence="2 3">CSTR1</strain>
    </source>
</reference>
<accession>Q1PWG2</accession>
<dbReference type="AlphaFoldDB" id="Q1PWG2"/>